<sequence length="308" mass="34617">MTNKFLILLFLVFPFSLMAQTSIKLNLQQGETYDQNTSNSVSIEQTVNGQPMSINMDNESQNTFFLKEVEGNNYIFEIKFTSLEVGLEMGPQLQTFTSEGGEDPFSKILKALTHQSFIMTISNRGEVIGIDNMDDFWEGVTKETQDIPEMQRNQVISQLKQSYGKEQLKSNYEKIFSIYPSKPVKRNEKWEINSKLVGAMSADISRSFVLEKLSKESVIIKGTSKISTNPENKEFTVVNGMPSRFEGGGTMTSTFNLDKKIGWITSATINQEMKGVTILQAQGQEMTIPMVINSLSVVKEGHACYSLD</sequence>
<evidence type="ECO:0000256" key="1">
    <source>
        <dbReference type="SAM" id="SignalP"/>
    </source>
</evidence>
<accession>A0A3Q9FPU6</accession>
<dbReference type="KEGG" id="fll:EI427_21245"/>
<evidence type="ECO:0008006" key="4">
    <source>
        <dbReference type="Google" id="ProtNLM"/>
    </source>
</evidence>
<feature type="signal peptide" evidence="1">
    <location>
        <begin position="1"/>
        <end position="19"/>
    </location>
</feature>
<name>A0A3Q9FPU6_9BACT</name>
<dbReference type="OrthoDB" id="3034330at2"/>
<dbReference type="AlphaFoldDB" id="A0A3Q9FPU6"/>
<dbReference type="Pfam" id="PF19777">
    <property type="entry name" value="DUF6263"/>
    <property type="match status" value="1"/>
</dbReference>
<keyword evidence="1" id="KW-0732">Signal</keyword>
<evidence type="ECO:0000313" key="2">
    <source>
        <dbReference type="EMBL" id="AZQ64753.1"/>
    </source>
</evidence>
<gene>
    <name evidence="2" type="ORF">EI427_21245</name>
</gene>
<proteinExistence type="predicted"/>
<feature type="chain" id="PRO_5018613832" description="DUF4412 domain-containing protein" evidence="1">
    <location>
        <begin position="20"/>
        <end position="308"/>
    </location>
</feature>
<organism evidence="2 3">
    <name type="scientific">Flammeovirga pectinis</name>
    <dbReference type="NCBI Taxonomy" id="2494373"/>
    <lineage>
        <taxon>Bacteria</taxon>
        <taxon>Pseudomonadati</taxon>
        <taxon>Bacteroidota</taxon>
        <taxon>Cytophagia</taxon>
        <taxon>Cytophagales</taxon>
        <taxon>Flammeovirgaceae</taxon>
        <taxon>Flammeovirga</taxon>
    </lineage>
</organism>
<keyword evidence="3" id="KW-1185">Reference proteome</keyword>
<evidence type="ECO:0000313" key="3">
    <source>
        <dbReference type="Proteomes" id="UP000267268"/>
    </source>
</evidence>
<reference evidence="2 3" key="1">
    <citation type="submission" date="2018-12" db="EMBL/GenBank/DDBJ databases">
        <title>Flammeovirga pectinis sp. nov., isolated from the gut of the Korean scallop, Patinopecten yessoensis.</title>
        <authorList>
            <person name="Bae J.-W."/>
            <person name="Jeong Y.-S."/>
            <person name="Kang W."/>
        </authorList>
    </citation>
    <scope>NUCLEOTIDE SEQUENCE [LARGE SCALE GENOMIC DNA]</scope>
    <source>
        <strain evidence="2 3">L12M1</strain>
    </source>
</reference>
<dbReference type="RefSeq" id="WP_126618775.1">
    <property type="nucleotide sequence ID" value="NZ_CP034563.1"/>
</dbReference>
<dbReference type="EMBL" id="CP034563">
    <property type="protein sequence ID" value="AZQ64753.1"/>
    <property type="molecule type" value="Genomic_DNA"/>
</dbReference>
<dbReference type="InterPro" id="IPR046230">
    <property type="entry name" value="DUF6263"/>
</dbReference>
<protein>
    <recommendedName>
        <fullName evidence="4">DUF4412 domain-containing protein</fullName>
    </recommendedName>
</protein>
<dbReference type="Proteomes" id="UP000267268">
    <property type="component" value="Chromosome 2"/>
</dbReference>